<proteinExistence type="predicted"/>
<feature type="domain" description="Protein kinase" evidence="1">
    <location>
        <begin position="19"/>
        <end position="289"/>
    </location>
</feature>
<dbReference type="Gene3D" id="1.10.510.10">
    <property type="entry name" value="Transferase(Phosphotransferase) domain 1"/>
    <property type="match status" value="1"/>
</dbReference>
<dbReference type="InterPro" id="IPR011009">
    <property type="entry name" value="Kinase-like_dom_sf"/>
</dbReference>
<dbReference type="GO" id="GO:0005524">
    <property type="term" value="F:ATP binding"/>
    <property type="evidence" value="ECO:0007669"/>
    <property type="project" value="InterPro"/>
</dbReference>
<dbReference type="PANTHER" id="PTHR45756:SF1">
    <property type="entry name" value="PROTEIN KINASE DOMAIN CONTAINING PROTEIN"/>
    <property type="match status" value="1"/>
</dbReference>
<dbReference type="STRING" id="68775.A0A5C3M358"/>
<keyword evidence="3" id="KW-1185">Reference proteome</keyword>
<dbReference type="InterPro" id="IPR053215">
    <property type="entry name" value="TKL_Ser/Thr_kinase"/>
</dbReference>
<dbReference type="InterPro" id="IPR001245">
    <property type="entry name" value="Ser-Thr/Tyr_kinase_cat_dom"/>
</dbReference>
<evidence type="ECO:0000259" key="1">
    <source>
        <dbReference type="PROSITE" id="PS50011"/>
    </source>
</evidence>
<keyword evidence="2" id="KW-0808">Transferase</keyword>
<evidence type="ECO:0000313" key="3">
    <source>
        <dbReference type="Proteomes" id="UP000308652"/>
    </source>
</evidence>
<gene>
    <name evidence="2" type="ORF">BDQ12DRAFT_75280</name>
</gene>
<dbReference type="InterPro" id="IPR000719">
    <property type="entry name" value="Prot_kinase_dom"/>
</dbReference>
<dbReference type="SUPFAM" id="SSF56112">
    <property type="entry name" value="Protein kinase-like (PK-like)"/>
    <property type="match status" value="1"/>
</dbReference>
<evidence type="ECO:0000313" key="2">
    <source>
        <dbReference type="EMBL" id="TFK39257.1"/>
    </source>
</evidence>
<dbReference type="GO" id="GO:0004672">
    <property type="term" value="F:protein kinase activity"/>
    <property type="evidence" value="ECO:0007669"/>
    <property type="project" value="InterPro"/>
</dbReference>
<dbReference type="PANTHER" id="PTHR45756">
    <property type="entry name" value="PALMITOYLTRANSFERASE"/>
    <property type="match status" value="1"/>
</dbReference>
<accession>A0A5C3M358</accession>
<organism evidence="2 3">
    <name type="scientific">Crucibulum laeve</name>
    <dbReference type="NCBI Taxonomy" id="68775"/>
    <lineage>
        <taxon>Eukaryota</taxon>
        <taxon>Fungi</taxon>
        <taxon>Dikarya</taxon>
        <taxon>Basidiomycota</taxon>
        <taxon>Agaricomycotina</taxon>
        <taxon>Agaricomycetes</taxon>
        <taxon>Agaricomycetidae</taxon>
        <taxon>Agaricales</taxon>
        <taxon>Agaricineae</taxon>
        <taxon>Nidulariaceae</taxon>
        <taxon>Crucibulum</taxon>
    </lineage>
</organism>
<keyword evidence="2" id="KW-0418">Kinase</keyword>
<dbReference type="Pfam" id="PF07714">
    <property type="entry name" value="PK_Tyr_Ser-Thr"/>
    <property type="match status" value="1"/>
</dbReference>
<dbReference type="AlphaFoldDB" id="A0A5C3M358"/>
<reference evidence="2 3" key="1">
    <citation type="journal article" date="2019" name="Nat. Ecol. Evol.">
        <title>Megaphylogeny resolves global patterns of mushroom evolution.</title>
        <authorList>
            <person name="Varga T."/>
            <person name="Krizsan K."/>
            <person name="Foldi C."/>
            <person name="Dima B."/>
            <person name="Sanchez-Garcia M."/>
            <person name="Sanchez-Ramirez S."/>
            <person name="Szollosi G.J."/>
            <person name="Szarkandi J.G."/>
            <person name="Papp V."/>
            <person name="Albert L."/>
            <person name="Andreopoulos W."/>
            <person name="Angelini C."/>
            <person name="Antonin V."/>
            <person name="Barry K.W."/>
            <person name="Bougher N.L."/>
            <person name="Buchanan P."/>
            <person name="Buyck B."/>
            <person name="Bense V."/>
            <person name="Catcheside P."/>
            <person name="Chovatia M."/>
            <person name="Cooper J."/>
            <person name="Damon W."/>
            <person name="Desjardin D."/>
            <person name="Finy P."/>
            <person name="Geml J."/>
            <person name="Haridas S."/>
            <person name="Hughes K."/>
            <person name="Justo A."/>
            <person name="Karasinski D."/>
            <person name="Kautmanova I."/>
            <person name="Kiss B."/>
            <person name="Kocsube S."/>
            <person name="Kotiranta H."/>
            <person name="LaButti K.M."/>
            <person name="Lechner B.E."/>
            <person name="Liimatainen K."/>
            <person name="Lipzen A."/>
            <person name="Lukacs Z."/>
            <person name="Mihaltcheva S."/>
            <person name="Morgado L.N."/>
            <person name="Niskanen T."/>
            <person name="Noordeloos M.E."/>
            <person name="Ohm R.A."/>
            <person name="Ortiz-Santana B."/>
            <person name="Ovrebo C."/>
            <person name="Racz N."/>
            <person name="Riley R."/>
            <person name="Savchenko A."/>
            <person name="Shiryaev A."/>
            <person name="Soop K."/>
            <person name="Spirin V."/>
            <person name="Szebenyi C."/>
            <person name="Tomsovsky M."/>
            <person name="Tulloss R.E."/>
            <person name="Uehling J."/>
            <person name="Grigoriev I.V."/>
            <person name="Vagvolgyi C."/>
            <person name="Papp T."/>
            <person name="Martin F.M."/>
            <person name="Miettinen O."/>
            <person name="Hibbett D.S."/>
            <person name="Nagy L.G."/>
        </authorList>
    </citation>
    <scope>NUCLEOTIDE SEQUENCE [LARGE SCALE GENOMIC DNA]</scope>
    <source>
        <strain evidence="2 3">CBS 166.37</strain>
    </source>
</reference>
<dbReference type="PROSITE" id="PS50011">
    <property type="entry name" value="PROTEIN_KINASE_DOM"/>
    <property type="match status" value="1"/>
</dbReference>
<dbReference type="EMBL" id="ML213600">
    <property type="protein sequence ID" value="TFK39257.1"/>
    <property type="molecule type" value="Genomic_DNA"/>
</dbReference>
<dbReference type="Proteomes" id="UP000308652">
    <property type="component" value="Unassembled WGS sequence"/>
</dbReference>
<protein>
    <submittedName>
        <fullName evidence="2">Kinase-like domain-containing protein</fullName>
    </submittedName>
</protein>
<name>A0A5C3M358_9AGAR</name>
<sequence length="289" mass="32198">MFVRNHGVAVKVSIMKRYYELLATLNGSRYDKLYNVLDLLSNDLQFEVLHTISRNASRSDYQHLLNKVLNFLITRQIEALPNHSNISPLREEVVPYTGGRVTGTMVEITIALASGGWHSQGNVMDYPVQHPEGGVALRLKLILQLANAIKFLHASNRIHGNIHPGNMSVDEQGNAKLVNFGVYTTVQSVFPQVPLMECNWYKSQEVNEMDEITILTPDMDVYAFALSIYTIFGGLVPSSYLPKAIADGHANLAQPPSMPNKLWSALQICWAPASDTSIDTILDVLMTMI</sequence>
<dbReference type="OrthoDB" id="1668230at2759"/>